<evidence type="ECO:0000256" key="1">
    <source>
        <dbReference type="ARBA" id="ARBA00023157"/>
    </source>
</evidence>
<dbReference type="InterPro" id="IPR016138">
    <property type="entry name" value="Ribosome_inactivat_prot_sub1"/>
</dbReference>
<dbReference type="PROSITE" id="PS50231">
    <property type="entry name" value="RICIN_B_LECTIN"/>
    <property type="match status" value="2"/>
</dbReference>
<keyword evidence="2" id="KW-0325">Glycoprotein</keyword>
<comment type="subunit">
    <text evidence="3">Might form dimers or tetramers of disulfide-linked A and B chains.</text>
</comment>
<sequence>MKGGTPLPAAAILLLSLAVVANADILQVSFTTASATAETYKSFISSVRAGIVSTTGGQRSNGIPVLLSKENPNATLTSLNVTLVNKAALSVSLNLDITGAYFAGYEAGDYTCYLKWTAGRTFKEATCFPTNPWSSSSSSAAAGGAGGGEDDDRSSRLTSIVRSPSASTWRLQDLDDAISTLYLYASGRVTDAAAAAAAIATCDMMVISAAMFPYIERRLSSGMWSGNGVADDPSLHELPATWPSLSAAVQESFQAAFAAPVTLPLAGGKSLLVDNVRAVVPFLPFLLYDDRCAPKKTPATPMLIRSVLEELEEQPSPSSCPQAEPTVHLAGPEGRCVDVPYGWYYSGTQVQLWSCKSGADSNQLWTLKRDGSIRSNGMCLAAKTAKPGAAVVIADCSRVTADQAAWEVRVDGTVALRSCGLVLSASSSALMAGLKVQADDRGTAQSWTPTNSTAPLDAAILGHRDLCLQVESSGAVAVAACGDGKVWSLYPDGSLRPPAWLFLQWGCLAADAATGKVTTKVCDGRGSACERWVFRNDGTILNTGTGMVLDVKPSGAKRGVVVVSKPVAGSVTQKWALVL</sequence>
<dbReference type="EMBL" id="CP144747">
    <property type="protein sequence ID" value="WVZ62526.1"/>
    <property type="molecule type" value="Genomic_DNA"/>
</dbReference>
<gene>
    <name evidence="7" type="ORF">U9M48_012265</name>
</gene>
<feature type="chain" id="PRO_5042965590" description="Ribosome-inactivating protein" evidence="5">
    <location>
        <begin position="24"/>
        <end position="579"/>
    </location>
</feature>
<comment type="catalytic activity">
    <reaction evidence="3">
        <text>Endohydrolysis of the N-glycosidic bond at one specific adenosine on the 28S rRNA.</text>
        <dbReference type="EC" id="3.2.2.22"/>
    </reaction>
</comment>
<dbReference type="Proteomes" id="UP001341281">
    <property type="component" value="Chromosome 03"/>
</dbReference>
<keyword evidence="8" id="KW-1185">Reference proteome</keyword>
<dbReference type="PANTHER" id="PTHR33453:SF34">
    <property type="entry name" value="RIBOSOME-INACTIVATING PROTEIN"/>
    <property type="match status" value="1"/>
</dbReference>
<dbReference type="InterPro" id="IPR001574">
    <property type="entry name" value="Ribosome_inactivat_prot"/>
</dbReference>
<feature type="domain" description="Ricin B lectin" evidence="6">
    <location>
        <begin position="454"/>
        <end position="578"/>
    </location>
</feature>
<dbReference type="GO" id="GO:0030598">
    <property type="term" value="F:rRNA N-glycosylase activity"/>
    <property type="evidence" value="ECO:0007669"/>
    <property type="project" value="UniProtKB-EC"/>
</dbReference>
<keyword evidence="3" id="KW-0652">Protein synthesis inhibitor</keyword>
<evidence type="ECO:0000256" key="2">
    <source>
        <dbReference type="ARBA" id="ARBA00023180"/>
    </source>
</evidence>
<name>A0AAQ3WHX2_PASNO</name>
<protein>
    <recommendedName>
        <fullName evidence="3">Ribosome-inactivating protein</fullName>
    </recommendedName>
    <component>
        <recommendedName>
            <fullName evidence="3">Ribosome-inactivating protein chain A</fullName>
        </recommendedName>
        <alternativeName>
            <fullName evidence="3">rRNA N-glycosidase</fullName>
            <ecNumber evidence="3">3.2.2.22</ecNumber>
        </alternativeName>
    </component>
    <component>
        <recommendedName>
            <fullName evidence="3">Ribosome-inactivating protein chain B</fullName>
        </recommendedName>
    </component>
</protein>
<dbReference type="PRINTS" id="PR00396">
    <property type="entry name" value="SHIGARICIN"/>
</dbReference>
<dbReference type="InterPro" id="IPR000772">
    <property type="entry name" value="Ricin_B_lectin"/>
</dbReference>
<evidence type="ECO:0000313" key="7">
    <source>
        <dbReference type="EMBL" id="WVZ62526.1"/>
    </source>
</evidence>
<dbReference type="GO" id="GO:0006952">
    <property type="term" value="P:defense response"/>
    <property type="evidence" value="ECO:0007669"/>
    <property type="project" value="UniProtKB-KW"/>
</dbReference>
<dbReference type="EC" id="3.2.2.22" evidence="3"/>
<dbReference type="AlphaFoldDB" id="A0AAQ3WHX2"/>
<keyword evidence="3" id="KW-0611">Plant defense</keyword>
<comment type="function">
    <text evidence="3">The A chain is responsible for inhibiting protein synthesis through the catalytic inactivation of 60S ribosomal subunits by removing adenine from position 4,324 of 28S rRNA. The B chain binds to cell receptors and probably facilitates the entry into the cell of the A chain; B chains are also responsible for cell agglutination (lectin activity).</text>
</comment>
<evidence type="ECO:0000313" key="8">
    <source>
        <dbReference type="Proteomes" id="UP001341281"/>
    </source>
</evidence>
<accession>A0AAQ3WHX2</accession>
<proteinExistence type="inferred from homology"/>
<dbReference type="CDD" id="cd23443">
    <property type="entry name" value="beta-trefoil_Ricin_RIPs_II_rpt1"/>
    <property type="match status" value="1"/>
</dbReference>
<dbReference type="PANTHER" id="PTHR33453">
    <property type="match status" value="1"/>
</dbReference>
<dbReference type="SUPFAM" id="SSF50370">
    <property type="entry name" value="Ricin B-like lectins"/>
    <property type="match status" value="2"/>
</dbReference>
<organism evidence="7 8">
    <name type="scientific">Paspalum notatum var. saurae</name>
    <dbReference type="NCBI Taxonomy" id="547442"/>
    <lineage>
        <taxon>Eukaryota</taxon>
        <taxon>Viridiplantae</taxon>
        <taxon>Streptophyta</taxon>
        <taxon>Embryophyta</taxon>
        <taxon>Tracheophyta</taxon>
        <taxon>Spermatophyta</taxon>
        <taxon>Magnoliopsida</taxon>
        <taxon>Liliopsida</taxon>
        <taxon>Poales</taxon>
        <taxon>Poaceae</taxon>
        <taxon>PACMAD clade</taxon>
        <taxon>Panicoideae</taxon>
        <taxon>Andropogonodae</taxon>
        <taxon>Paspaleae</taxon>
        <taxon>Paspalinae</taxon>
        <taxon>Paspalum</taxon>
    </lineage>
</organism>
<comment type="similarity">
    <text evidence="3">Belongs to the ribosome-inactivating protein family.</text>
</comment>
<dbReference type="InterPro" id="IPR016139">
    <property type="entry name" value="Ribosome_inactivat_prot_sub2"/>
</dbReference>
<evidence type="ECO:0000256" key="5">
    <source>
        <dbReference type="SAM" id="SignalP"/>
    </source>
</evidence>
<dbReference type="SUPFAM" id="SSF56371">
    <property type="entry name" value="Ribosome inactivating proteins (RIP)"/>
    <property type="match status" value="1"/>
</dbReference>
<feature type="signal peptide" evidence="5">
    <location>
        <begin position="1"/>
        <end position="23"/>
    </location>
</feature>
<feature type="domain" description="Ricin B lectin" evidence="6">
    <location>
        <begin position="324"/>
        <end position="450"/>
    </location>
</feature>
<evidence type="ECO:0000259" key="6">
    <source>
        <dbReference type="SMART" id="SM00458"/>
    </source>
</evidence>
<reference evidence="7 8" key="1">
    <citation type="submission" date="2024-02" db="EMBL/GenBank/DDBJ databases">
        <title>High-quality chromosome-scale genome assembly of Pensacola bahiagrass (Paspalum notatum Flugge var. saurae).</title>
        <authorList>
            <person name="Vega J.M."/>
            <person name="Podio M."/>
            <person name="Orjuela J."/>
            <person name="Siena L.A."/>
            <person name="Pessino S.C."/>
            <person name="Combes M.C."/>
            <person name="Mariac C."/>
            <person name="Albertini E."/>
            <person name="Pupilli F."/>
            <person name="Ortiz J.P.A."/>
            <person name="Leblanc O."/>
        </authorList>
    </citation>
    <scope>NUCLEOTIDE SEQUENCE [LARGE SCALE GENOMIC DNA]</scope>
    <source>
        <strain evidence="7">R1</strain>
        <tissue evidence="7">Leaf</tissue>
    </source>
</reference>
<dbReference type="InterPro" id="IPR036041">
    <property type="entry name" value="Ribosome-inact_prot_sf"/>
</dbReference>
<dbReference type="InterPro" id="IPR017989">
    <property type="entry name" value="Ribosome_inactivat_1/2"/>
</dbReference>
<keyword evidence="3" id="KW-0378">Hydrolase</keyword>
<dbReference type="SMART" id="SM00458">
    <property type="entry name" value="RICIN"/>
    <property type="match status" value="2"/>
</dbReference>
<evidence type="ECO:0000256" key="3">
    <source>
        <dbReference type="RuleBase" id="RU004915"/>
    </source>
</evidence>
<dbReference type="Gene3D" id="4.10.470.10">
    <property type="entry name" value="Ricin (A Subunit), domain 2"/>
    <property type="match status" value="1"/>
</dbReference>
<keyword evidence="5" id="KW-0732">Signal</keyword>
<evidence type="ECO:0000256" key="4">
    <source>
        <dbReference type="SAM" id="MobiDB-lite"/>
    </source>
</evidence>
<feature type="region of interest" description="Disordered" evidence="4">
    <location>
        <begin position="131"/>
        <end position="157"/>
    </location>
</feature>
<keyword evidence="3" id="KW-0800">Toxin</keyword>
<dbReference type="Gene3D" id="2.80.10.50">
    <property type="match status" value="2"/>
</dbReference>
<dbReference type="GO" id="GO:0090729">
    <property type="term" value="F:toxin activity"/>
    <property type="evidence" value="ECO:0007669"/>
    <property type="project" value="UniProtKB-KW"/>
</dbReference>
<dbReference type="Gene3D" id="3.40.420.10">
    <property type="entry name" value="Ricin (A subunit), domain 1"/>
    <property type="match status" value="1"/>
</dbReference>
<dbReference type="Pfam" id="PF00161">
    <property type="entry name" value="RIP"/>
    <property type="match status" value="1"/>
</dbReference>
<dbReference type="Pfam" id="PF00652">
    <property type="entry name" value="Ricin_B_lectin"/>
    <property type="match status" value="2"/>
</dbReference>
<dbReference type="InterPro" id="IPR035992">
    <property type="entry name" value="Ricin_B-like_lectins"/>
</dbReference>
<dbReference type="GO" id="GO:0017148">
    <property type="term" value="P:negative regulation of translation"/>
    <property type="evidence" value="ECO:0007669"/>
    <property type="project" value="UniProtKB-KW"/>
</dbReference>
<keyword evidence="1" id="KW-1015">Disulfide bond</keyword>